<dbReference type="OrthoDB" id="60696at2157"/>
<feature type="transmembrane region" description="Helical" evidence="6">
    <location>
        <begin position="146"/>
        <end position="166"/>
    </location>
</feature>
<evidence type="ECO:0000313" key="7">
    <source>
        <dbReference type="EMBL" id="EHP86247.1"/>
    </source>
</evidence>
<dbReference type="InterPro" id="IPR006682">
    <property type="entry name" value="CHP00267"/>
</dbReference>
<dbReference type="Pfam" id="PF01988">
    <property type="entry name" value="VIT1"/>
    <property type="match status" value="2"/>
</dbReference>
<keyword evidence="4 6" id="KW-0472">Membrane</keyword>
<dbReference type="InterPro" id="IPR008217">
    <property type="entry name" value="Ccc1_fam"/>
</dbReference>
<dbReference type="STRING" id="647171.MetfoDRAFT_1116"/>
<evidence type="ECO:0000256" key="3">
    <source>
        <dbReference type="ARBA" id="ARBA00022989"/>
    </source>
</evidence>
<dbReference type="PATRIC" id="fig|647171.4.peg.1092"/>
<feature type="transmembrane region" description="Helical" evidence="6">
    <location>
        <begin position="31"/>
        <end position="51"/>
    </location>
</feature>
<evidence type="ECO:0000313" key="8">
    <source>
        <dbReference type="Proteomes" id="UP000003706"/>
    </source>
</evidence>
<dbReference type="NCBIfam" id="TIGR00267">
    <property type="entry name" value="TIGR00267 family protein"/>
    <property type="match status" value="1"/>
</dbReference>
<keyword evidence="8" id="KW-1185">Reference proteome</keyword>
<dbReference type="EMBL" id="AGJL01000025">
    <property type="protein sequence ID" value="EHP86247.1"/>
    <property type="molecule type" value="Genomic_DNA"/>
</dbReference>
<reference evidence="7 8" key="1">
    <citation type="submission" date="2011-09" db="EMBL/GenBank/DDBJ databases">
        <title>The draft genome of Methanotorris formicicus Mc-S-70.</title>
        <authorList>
            <consortium name="US DOE Joint Genome Institute (JGI-PGF)"/>
            <person name="Lucas S."/>
            <person name="Han J."/>
            <person name="Lapidus A."/>
            <person name="Cheng J.-F."/>
            <person name="Goodwin L."/>
            <person name="Pitluck S."/>
            <person name="Peters L."/>
            <person name="Land M.L."/>
            <person name="Hauser L."/>
            <person name="Sieprawska-Lupa M."/>
            <person name="Takai K."/>
            <person name="Miyazaki J."/>
            <person name="Whitman W."/>
            <person name="Woyke T.J."/>
        </authorList>
    </citation>
    <scope>NUCLEOTIDE SEQUENCE [LARGE SCALE GENOMIC DNA]</scope>
    <source>
        <strain evidence="7 8">Mc-S-70</strain>
    </source>
</reference>
<dbReference type="GO" id="GO:0012505">
    <property type="term" value="C:endomembrane system"/>
    <property type="evidence" value="ECO:0007669"/>
    <property type="project" value="UniProtKB-SubCell"/>
</dbReference>
<keyword evidence="2 6" id="KW-0812">Transmembrane</keyword>
<evidence type="ECO:0000256" key="5">
    <source>
        <dbReference type="SAM" id="Coils"/>
    </source>
</evidence>
<feature type="coiled-coil region" evidence="5">
    <location>
        <begin position="68"/>
        <end position="100"/>
    </location>
</feature>
<keyword evidence="3 6" id="KW-1133">Transmembrane helix</keyword>
<keyword evidence="5" id="KW-0175">Coiled coil</keyword>
<organism evidence="7 8">
    <name type="scientific">Methanotorris formicicus Mc-S-70</name>
    <dbReference type="NCBI Taxonomy" id="647171"/>
    <lineage>
        <taxon>Archaea</taxon>
        <taxon>Methanobacteriati</taxon>
        <taxon>Methanobacteriota</taxon>
        <taxon>Methanomada group</taxon>
        <taxon>Methanococci</taxon>
        <taxon>Methanococcales</taxon>
        <taxon>Methanocaldococcaceae</taxon>
        <taxon>Methanotorris</taxon>
    </lineage>
</organism>
<dbReference type="AlphaFoldDB" id="H1KZ93"/>
<dbReference type="CDD" id="cd02437">
    <property type="entry name" value="CCC1_like_1"/>
    <property type="match status" value="1"/>
</dbReference>
<evidence type="ECO:0000256" key="2">
    <source>
        <dbReference type="ARBA" id="ARBA00022692"/>
    </source>
</evidence>
<dbReference type="GO" id="GO:0030026">
    <property type="term" value="P:intracellular manganese ion homeostasis"/>
    <property type="evidence" value="ECO:0007669"/>
    <property type="project" value="InterPro"/>
</dbReference>
<feature type="transmembrane region" description="Helical" evidence="6">
    <location>
        <begin position="57"/>
        <end position="80"/>
    </location>
</feature>
<dbReference type="PANTHER" id="PTHR31851">
    <property type="entry name" value="FE(2+)/MN(2+) TRANSPORTER PCL1"/>
    <property type="match status" value="1"/>
</dbReference>
<proteinExistence type="predicted"/>
<name>H1KZ93_9EURY</name>
<comment type="caution">
    <text evidence="7">The sequence shown here is derived from an EMBL/GenBank/DDBJ whole genome shotgun (WGS) entry which is preliminary data.</text>
</comment>
<feature type="transmembrane region" description="Helical" evidence="6">
    <location>
        <begin position="117"/>
        <end position="140"/>
    </location>
</feature>
<dbReference type="Proteomes" id="UP000003706">
    <property type="component" value="Unassembled WGS sequence"/>
</dbReference>
<evidence type="ECO:0008006" key="9">
    <source>
        <dbReference type="Google" id="ProtNLM"/>
    </source>
</evidence>
<evidence type="ECO:0000256" key="4">
    <source>
        <dbReference type="ARBA" id="ARBA00023136"/>
    </source>
</evidence>
<feature type="transmembrane region" description="Helical" evidence="6">
    <location>
        <begin position="173"/>
        <end position="194"/>
    </location>
</feature>
<dbReference type="GO" id="GO:0005384">
    <property type="term" value="F:manganese ion transmembrane transporter activity"/>
    <property type="evidence" value="ECO:0007669"/>
    <property type="project" value="InterPro"/>
</dbReference>
<protein>
    <recommendedName>
        <fullName evidence="9">TIGR00267 family protein</fullName>
    </recommendedName>
</protein>
<dbReference type="RefSeq" id="WP_007044548.1">
    <property type="nucleotide sequence ID" value="NZ_AGJL01000025.1"/>
</dbReference>
<accession>H1KZ93</accession>
<comment type="subcellular location">
    <subcellularLocation>
        <location evidence="1">Endomembrane system</location>
        <topology evidence="1">Multi-pass membrane protein</topology>
    </subcellularLocation>
</comment>
<gene>
    <name evidence="7" type="ORF">MetfoDRAFT_1116</name>
</gene>
<evidence type="ECO:0000256" key="1">
    <source>
        <dbReference type="ARBA" id="ARBA00004127"/>
    </source>
</evidence>
<evidence type="ECO:0000256" key="6">
    <source>
        <dbReference type="SAM" id="Phobius"/>
    </source>
</evidence>
<sequence length="199" mass="21280">MSNDDEQSPLSRISKIFKEFKFELNETKLRYVVRGIIDGSLSTLGVVIGASGGDSSLIIAAGIGGGIANGLSNVLGALTAEKASLEREREIQEKSLLKENGYLKKTVFYKKAVHETIVCGFVDGISTMLGSMLPVVPFFVFNPKMAVIVAIVITLAILFALGIFIGRISRENLVIAGLKMVIGGVLVTLVGFAIERIFG</sequence>